<feature type="region of interest" description="Disordered" evidence="1">
    <location>
        <begin position="1"/>
        <end position="163"/>
    </location>
</feature>
<evidence type="ECO:0000313" key="3">
    <source>
        <dbReference type="Proteomes" id="UP000001816"/>
    </source>
</evidence>
<protein>
    <submittedName>
        <fullName evidence="2">Uncharacterized protein</fullName>
    </submittedName>
</protein>
<name>Q9A494_CAUVC</name>
<evidence type="ECO:0000313" key="2">
    <source>
        <dbReference type="EMBL" id="AAK24911.1"/>
    </source>
</evidence>
<feature type="compositionally biased region" description="Basic residues" evidence="1">
    <location>
        <begin position="9"/>
        <end position="32"/>
    </location>
</feature>
<dbReference type="BioCyc" id="CAULO:CC2949-MONOMER"/>
<dbReference type="HOGENOM" id="CLU_1515255_0_0_5"/>
<dbReference type="STRING" id="190650.CC_2949"/>
<reference evidence="2 3" key="1">
    <citation type="journal article" date="2001" name="Proc. Natl. Acad. Sci. U.S.A.">
        <title>Complete genome sequence of Caulobacter crescentus.</title>
        <authorList>
            <person name="Nierman W.C."/>
            <person name="Feldblyum T.V."/>
            <person name="Laub M.T."/>
            <person name="Paulsen I.T."/>
            <person name="Nelson K.E."/>
            <person name="Eisen J.A."/>
            <person name="Heidelberg J.F."/>
            <person name="Alley M.R."/>
            <person name="Ohta N."/>
            <person name="Maddock J.R."/>
            <person name="Potocka I."/>
            <person name="Nelson W.C."/>
            <person name="Newton A."/>
            <person name="Stephens C."/>
            <person name="Phadke N.D."/>
            <person name="Ely B."/>
            <person name="DeBoy R.T."/>
            <person name="Dodson R.J."/>
            <person name="Durkin A.S."/>
            <person name="Gwinn M.L."/>
            <person name="Haft D.H."/>
            <person name="Kolonay J.F."/>
            <person name="Smit J."/>
            <person name="Craven M.B."/>
            <person name="Khouri H."/>
            <person name="Shetty J."/>
            <person name="Berry K."/>
            <person name="Utterback T."/>
            <person name="Tran K."/>
            <person name="Wolf A."/>
            <person name="Vamathevan J."/>
            <person name="Ermolaeva M."/>
            <person name="White O."/>
            <person name="Salzberg S.L."/>
            <person name="Venter J.C."/>
            <person name="Shapiro L."/>
            <person name="Fraser C.M."/>
        </authorList>
    </citation>
    <scope>NUCLEOTIDE SEQUENCE [LARGE SCALE GENOMIC DNA]</scope>
    <source>
        <strain evidence="3">ATCC 19089 / CB15</strain>
    </source>
</reference>
<dbReference type="EMBL" id="AE005673">
    <property type="protein sequence ID" value="AAK24911.1"/>
    <property type="molecule type" value="Genomic_DNA"/>
</dbReference>
<dbReference type="Proteomes" id="UP000001816">
    <property type="component" value="Chromosome"/>
</dbReference>
<dbReference type="EnsemblBacteria" id="AAK24911">
    <property type="protein sequence ID" value="AAK24911"/>
    <property type="gene ID" value="CC_2949"/>
</dbReference>
<evidence type="ECO:0000256" key="1">
    <source>
        <dbReference type="SAM" id="MobiDB-lite"/>
    </source>
</evidence>
<dbReference type="PIR" id="C87614">
    <property type="entry name" value="C87614"/>
</dbReference>
<keyword evidence="3" id="KW-1185">Reference proteome</keyword>
<feature type="compositionally biased region" description="Basic residues" evidence="1">
    <location>
        <begin position="71"/>
        <end position="94"/>
    </location>
</feature>
<dbReference type="AlphaFoldDB" id="Q9A494"/>
<feature type="compositionally biased region" description="Basic residues" evidence="1">
    <location>
        <begin position="124"/>
        <end position="146"/>
    </location>
</feature>
<feature type="compositionally biased region" description="Basic and acidic residues" evidence="1">
    <location>
        <begin position="37"/>
        <end position="49"/>
    </location>
</feature>
<accession>Q9A494</accession>
<organism evidence="2 3">
    <name type="scientific">Caulobacter vibrioides (strain ATCC 19089 / CIP 103742 / CB 15)</name>
    <name type="common">Caulobacter crescentus</name>
    <dbReference type="NCBI Taxonomy" id="190650"/>
    <lineage>
        <taxon>Bacteria</taxon>
        <taxon>Pseudomonadati</taxon>
        <taxon>Pseudomonadota</taxon>
        <taxon>Alphaproteobacteria</taxon>
        <taxon>Caulobacterales</taxon>
        <taxon>Caulobacteraceae</taxon>
        <taxon>Caulobacter</taxon>
    </lineage>
</organism>
<sequence length="177" mass="20647">MMLALARIQNRKPHASPFTRHRRRRDPLRRRCGGSDPADRAGFREDVGRRRVGRPAGLGRSGLVCQPRRFGSGHRGRRPQHRRRQRRQRPHPRRSGQAARRDQPAGLRRQWPPARRPPGGGLRERRRRRHRLSRRHGQQLRLRRPVHAPGSRPGRPVAPARTPHVRARTNLWLGTFG</sequence>
<dbReference type="KEGG" id="ccr:CC_2949"/>
<proteinExistence type="predicted"/>
<gene>
    <name evidence="2" type="ordered locus">CC_2949</name>
</gene>